<accession>A0AAV7WQQ3</accession>
<comment type="caution">
    <text evidence="2">The sequence shown here is derived from an EMBL/GenBank/DDBJ whole genome shotgun (WGS) entry which is preliminary data.</text>
</comment>
<sequence length="92" mass="9995">MSQESQSIRVSARQASIRRPTSWRANPTGGGTAPTRPRRAGVQMFQAGSNREAPHTRADHQFPSVAARAQVPQGVRHSPRGLRTRDDPAVTA</sequence>
<proteinExistence type="predicted"/>
<evidence type="ECO:0000256" key="1">
    <source>
        <dbReference type="SAM" id="MobiDB-lite"/>
    </source>
</evidence>
<keyword evidence="3" id="KW-1185">Reference proteome</keyword>
<dbReference type="AlphaFoldDB" id="A0AAV7WQQ3"/>
<feature type="region of interest" description="Disordered" evidence="1">
    <location>
        <begin position="1"/>
        <end position="92"/>
    </location>
</feature>
<evidence type="ECO:0000313" key="3">
    <source>
        <dbReference type="Proteomes" id="UP001066276"/>
    </source>
</evidence>
<dbReference type="Proteomes" id="UP001066276">
    <property type="component" value="Chromosome 1_1"/>
</dbReference>
<feature type="compositionally biased region" description="Basic and acidic residues" evidence="1">
    <location>
        <begin position="83"/>
        <end position="92"/>
    </location>
</feature>
<gene>
    <name evidence="2" type="ORF">NDU88_002621</name>
</gene>
<evidence type="ECO:0000313" key="2">
    <source>
        <dbReference type="EMBL" id="KAJ1215011.1"/>
    </source>
</evidence>
<protein>
    <submittedName>
        <fullName evidence="2">Uncharacterized protein</fullName>
    </submittedName>
</protein>
<organism evidence="2 3">
    <name type="scientific">Pleurodeles waltl</name>
    <name type="common">Iberian ribbed newt</name>
    <dbReference type="NCBI Taxonomy" id="8319"/>
    <lineage>
        <taxon>Eukaryota</taxon>
        <taxon>Metazoa</taxon>
        <taxon>Chordata</taxon>
        <taxon>Craniata</taxon>
        <taxon>Vertebrata</taxon>
        <taxon>Euteleostomi</taxon>
        <taxon>Amphibia</taxon>
        <taxon>Batrachia</taxon>
        <taxon>Caudata</taxon>
        <taxon>Salamandroidea</taxon>
        <taxon>Salamandridae</taxon>
        <taxon>Pleurodelinae</taxon>
        <taxon>Pleurodeles</taxon>
    </lineage>
</organism>
<name>A0AAV7WQQ3_PLEWA</name>
<dbReference type="EMBL" id="JANPWB010000001">
    <property type="protein sequence ID" value="KAJ1215011.1"/>
    <property type="molecule type" value="Genomic_DNA"/>
</dbReference>
<reference evidence="2" key="1">
    <citation type="journal article" date="2022" name="bioRxiv">
        <title>Sequencing and chromosome-scale assembly of the giantPleurodeles waltlgenome.</title>
        <authorList>
            <person name="Brown T."/>
            <person name="Elewa A."/>
            <person name="Iarovenko S."/>
            <person name="Subramanian E."/>
            <person name="Araus A.J."/>
            <person name="Petzold A."/>
            <person name="Susuki M."/>
            <person name="Suzuki K.-i.T."/>
            <person name="Hayashi T."/>
            <person name="Toyoda A."/>
            <person name="Oliveira C."/>
            <person name="Osipova E."/>
            <person name="Leigh N.D."/>
            <person name="Simon A."/>
            <person name="Yun M.H."/>
        </authorList>
    </citation>
    <scope>NUCLEOTIDE SEQUENCE</scope>
    <source>
        <strain evidence="2">20211129_DDA</strain>
        <tissue evidence="2">Liver</tissue>
    </source>
</reference>